<dbReference type="PANTHER" id="PTHR45902:SF5">
    <property type="entry name" value="G-PROTEIN COUPLED RECEPTORS FAMILY 2 PROFILE 2 DOMAIN-CONTAINING PROTEIN"/>
    <property type="match status" value="1"/>
</dbReference>
<feature type="domain" description="SMB" evidence="9">
    <location>
        <begin position="2484"/>
        <end position="2529"/>
    </location>
</feature>
<evidence type="ECO:0008006" key="12">
    <source>
        <dbReference type="Google" id="ProtNLM"/>
    </source>
</evidence>
<feature type="domain" description="SMB" evidence="9">
    <location>
        <begin position="1127"/>
        <end position="1172"/>
    </location>
</feature>
<feature type="transmembrane region" description="Helical" evidence="7">
    <location>
        <begin position="3145"/>
        <end position="3166"/>
    </location>
</feature>
<feature type="compositionally biased region" description="Low complexity" evidence="6">
    <location>
        <begin position="1637"/>
        <end position="1652"/>
    </location>
</feature>
<dbReference type="PROSITE" id="PS50261">
    <property type="entry name" value="G_PROTEIN_RECEP_F2_4"/>
    <property type="match status" value="1"/>
</dbReference>
<feature type="compositionally biased region" description="Low complexity" evidence="6">
    <location>
        <begin position="2820"/>
        <end position="2857"/>
    </location>
</feature>
<dbReference type="Pfam" id="PF00002">
    <property type="entry name" value="7tm_2"/>
    <property type="match status" value="1"/>
</dbReference>
<feature type="transmembrane region" description="Helical" evidence="7">
    <location>
        <begin position="271"/>
        <end position="294"/>
    </location>
</feature>
<keyword evidence="2 7" id="KW-0812">Transmembrane</keyword>
<evidence type="ECO:0000256" key="3">
    <source>
        <dbReference type="ARBA" id="ARBA00022989"/>
    </source>
</evidence>
<gene>
    <name evidence="10" type="ORF">O3P69_015712</name>
</gene>
<sequence>MQKPSATNSSSSGDEDYIMLHRSGSVVNSLHTSNITSWSATRVYHVSIFQPPSPTPSYKTDTASEATRPSRKPRHKDQETLPLGSLDKAQEACRECLHPCRYVGPALILLPTNDAPVFPLTLATPHGALCFSTVKCRVVVCRDCMVVARSQGENHKVLDTLDSLATLRSEAVTMLRHYTILDTKPRLPHDSWLRWDSFELFRGGPAVDQMAQTLSITCGARENSHIAGGSHTVQYLHVIANCHYFPQAPAVLLLFDSLWRRDYTAPTLTPAVMWAGSVVVVVVAVAVLALGASLPNPRPPFLCPSPHDNTGHDGTRHSSTSSTTTPFEEHVCVQYTSRHGTLEGQALMIASCGATWEDNEEVQEQCLRGTAIPHAFMGVPYTNPFNGRTYVNAYCAICNGEDPTWLNKWLFSVVCEDARRPLDRPDHHGSVDHDSVDYSTVYFSNGTWGVILPGVNVSASVPCHTAITKPSHVVHPGHWAPYQSHHSTRPLTLLLSVSLQRCGPEEVRDQMSDRCTKVICPRPDEKFCNGRCVTMPQGAAVSTQGAAISMQDTAAPYCPIRHSCAAPRVSNRGCRCDASCREYGDCCRDSQHYDKVQQIKNFASHTCVPGSTPVYAKTKCSEGWGDEEVQALCLMGNKTPGGSASLFPVTSTTTAHTYINHYCAICNGEDPAQLRVWLARFECTDWLLRNCPPDDENISIVFRDSDSGEGSWGIMLPSCGPSSFRPCSLTFVVPEDMKNYTRECDPELVATCGPEAQEHQRVLCQSYAATVYQDSHAFRNQHCASCNGYEEYRCVWTKSKMPADGVSGFLMLLDSSNYNGSNFIGFTCWCGDEVWDRQFGTHRKIFCSAASPPTSAPSDVYHARMALAARTSTTMGPGTAAGTRHSNTSSTTRPLKEHVCVQYTSVEGTHEGYAFMIASCGAAWQDSEEVQAQCLRGTAIPDAFMGVPYTNTSTNRIYVNAYCAICNGEDPTRLYEWLFFVVCEDKRHVLERPDGYYSLHQYSIDYGSMDYSNVDYDIVFFSNGTWGVILPGVNISASFPCHTIIADPMMPHAPSPPHHSTPQLILLLSVNLQQCGPEEILQLKSDRCIKVICPLPDEKFRNTRCVTVSQGAAVSTQGAVITTHGTTAPYCPIRHSCAVPRVSDRGCRCDASCREYGDCCRDSHYYDEAQQMKNFVLHTCVAGPTPVYAKTKCSVNWSDEEVQALCLMGNKTPGGTASLFPVTSTTTAHTYINHYCAICNGEDPDQLRVWLARLECTAPWPLLNCPPDDEHYSIVFRDSDSGEGSWGIMLPSCGLSSFRPCSLTFVVPEDMKNYTRECDPELVASCGPQVQEHQRVLCQSYAATVYQGSHAFRNQHCASCNGHEEYRCVPGYLWWVSHHTSGWLPRPEYQFTMLLDSSSYNGSNFVGFTCQCGGRVWDRQFDTYREMFCSATSPPTFAPSDVYHARMPPPLHHHIPAQAGFADTPTWPGTAAGTSTTKGPGTADRTSTTTGPGTTIRTSTTTVPGTAARTSTTTGPGTAARTSTTTGPGTAAKTSTATGLGTAARTSTDTGPDTAARKSTATGLGTDARTSTATEPDIPARTSTITKPGTAARTSTTTGTGTAAGTSAATGPSTAADTSTTTGPGTASRTNSATGPGTAAGTRHSSTSSTTRPLNEHMCLQYASRKGTHEGYAFMIASCGAVWQDSEVHAQCLRSTAIPDALMGVPYTNTSTNHIYVNAYCAICNGEDPTRLHEWLFVVVCEDTRRALDRPDDYYSLYYNNMAYGIMDYSNEDYDIVYFSNGTWGVILPGVNVSASLPCHTAIAKPSHILNPGHWVPRQSHHSTQPLTLLLSVNLQRCGPEEVRDQMSDRCTKVICPHPDRKFRYGRCVTVSQGAAVSTQGGAISTQGTTAPYCPIHHSCAVSQLSHRGCCCDASCREYGDCCRDSHHYDEAQQMKNFALHTCVPGPTPAYAKIKCSEGWGDEEVQALCLMGNKTPGGSASLFPVTSTTTAHTYINHYCAICNGEDPAQLRVWLARFECTDWLLRNCPPDDENISIVFRDSDSGEGSWGIMLPSCGPSSFRPCSLTFVVPEDMKNYTRECDPELVATCGPEAQEHQRVLCQSYAATVYQDSHAFRNQHCASCNGYEEYRCVWTKSKMPADGVSGFLMLLDSSNYNGSNFIGFTCRCGDEVWDRQFGTHGKIFCSAASPPTSAPSDVYHARIAPPLHHHITAQAGSADTPTGPGTAARTSTTMGPGTAAGTRHNGTSSTTRPLKEHVCVQYTSVEGTHEGYAFMIASCEEAWQDSEEVQAQCLRGTAIPDAFMGVPYTNTSTNRIYVNAYCAICNGEDPTRLYEWLFFVVCEDKRHVLERPDGYYSLHQYSIDYGSMDYSNVDYDIVFFSNGTWGVILPGVNISASFPCHTIIADPMMPHAPSPPHHSTPQLILLLSVNLQQCGPEEILQLKSDRCIKVICPLPDEKFRNGRCVTVPQGAAVCTQGGAISTQGTTAPYCPIHHSCAVSQLSHRGCRCDASCREYGDCCRDSHHYDEAQQKKNFASHTCVAGPTPVYMKTKCSEDWDDEEVQALCLMGNKTPGGSARLFPVTSTTTAHTYINYYCAVCNGEDPAQLRVWLARLECVTNSFLMKCPPGYEDYSIVFRDSDSGEGSWGIMMPSCGPSSFRPCSLIFLVPEDMKKYTRECDLHLVSTCGPEAQEHQRVLCQSYAAVVYLRYRAFRNQHCASCNGHEQYGCVPGYPWKEYESLEAFEPTYGFVTLLDISDHSGSNIVGFTDQCGGEVSERRSNMSLKVFCSMSAVSPPTTSLSSVYQPRMPLRTSVVKPFFRSVDTPTGPGTAAGTSTTTGPGTAPETSTTTGPGTAARTSTAMWPGTAAGTNTLQAAPTRGDAAGEGLCDSPRVLLNEAEFIRQTDGSWHVPAQGRTYHAGEYEGAEGDVLVCLSAHKFSAALAWVSTVGLSLSCLALALHLAAFCVAPSLRNLAGKCLASLCVALLAACAAVLASAPRGAGCVVLAIAKYYFWLCCFAWMTAMAQDVWRAFRLSHTQLRVAGGAETRRFLVYSLCCWLVPAACVALVVALDQLEPRGLPEAFLPRLGHPWCWFSHRKSLLVFFAAPVAVFIAMNVVFFTSTAVLIAGVSRGAAMAATASASLRRQRYCSVVRLAVVMGLAWVTAILAPYLQWEPLLYLSAILTSLQGVFIFLAFTCKATVLQEVRAQAPALLQRTATLITRHPPPPVPAVALDHLHSDQDVSSSTL</sequence>
<evidence type="ECO:0000256" key="1">
    <source>
        <dbReference type="ARBA" id="ARBA00004141"/>
    </source>
</evidence>
<dbReference type="GO" id="GO:0004930">
    <property type="term" value="F:G protein-coupled receptor activity"/>
    <property type="evidence" value="ECO:0007669"/>
    <property type="project" value="InterPro"/>
</dbReference>
<dbReference type="CDD" id="cd15039">
    <property type="entry name" value="7tmB3_Methuselah-like"/>
    <property type="match status" value="1"/>
</dbReference>
<dbReference type="InterPro" id="IPR001212">
    <property type="entry name" value="Somatomedin_B_dom"/>
</dbReference>
<feature type="region of interest" description="Disordered" evidence="6">
    <location>
        <begin position="2815"/>
        <end position="2878"/>
    </location>
</feature>
<feature type="transmembrane region" description="Helical" evidence="7">
    <location>
        <begin position="3095"/>
        <end position="3124"/>
    </location>
</feature>
<reference evidence="10 11" key="1">
    <citation type="submission" date="2023-03" db="EMBL/GenBank/DDBJ databases">
        <title>High-quality genome of Scylla paramamosain provides insights in environmental adaptation.</title>
        <authorList>
            <person name="Zhang L."/>
        </authorList>
    </citation>
    <scope>NUCLEOTIDE SEQUENCE [LARGE SCALE GENOMIC DNA]</scope>
    <source>
        <strain evidence="10">LZ_2023a</strain>
        <tissue evidence="10">Muscle</tissue>
    </source>
</reference>
<feature type="compositionally biased region" description="Low complexity" evidence="6">
    <location>
        <begin position="1479"/>
        <end position="1506"/>
    </location>
</feature>
<evidence type="ECO:0000256" key="7">
    <source>
        <dbReference type="SAM" id="Phobius"/>
    </source>
</evidence>
<dbReference type="Proteomes" id="UP001487740">
    <property type="component" value="Unassembled WGS sequence"/>
</dbReference>
<dbReference type="GO" id="GO:0007166">
    <property type="term" value="P:cell surface receptor signaling pathway"/>
    <property type="evidence" value="ECO:0007669"/>
    <property type="project" value="InterPro"/>
</dbReference>
<dbReference type="SUPFAM" id="SSF81321">
    <property type="entry name" value="Family A G protein-coupled receptor-like"/>
    <property type="match status" value="1"/>
</dbReference>
<keyword evidence="3 7" id="KW-1133">Transmembrane helix</keyword>
<dbReference type="PROSITE" id="PS50958">
    <property type="entry name" value="SMB_2"/>
    <property type="match status" value="3"/>
</dbReference>
<comment type="subcellular location">
    <subcellularLocation>
        <location evidence="1">Membrane</location>
        <topology evidence="1">Multi-pass membrane protein</topology>
    </subcellularLocation>
</comment>
<dbReference type="InterPro" id="IPR053231">
    <property type="entry name" value="GPCR_LN-TM7"/>
</dbReference>
<accession>A0AAW0SA07</accession>
<protein>
    <recommendedName>
        <fullName evidence="12">SMB domain-containing protein</fullName>
    </recommendedName>
</protein>
<feature type="transmembrane region" description="Helical" evidence="7">
    <location>
        <begin position="3172"/>
        <end position="3192"/>
    </location>
</feature>
<feature type="region of interest" description="Disordered" evidence="6">
    <location>
        <begin position="301"/>
        <end position="324"/>
    </location>
</feature>
<evidence type="ECO:0000313" key="10">
    <source>
        <dbReference type="EMBL" id="KAK8371834.1"/>
    </source>
</evidence>
<dbReference type="PANTHER" id="PTHR45902">
    <property type="entry name" value="LATROPHILIN RECEPTOR-LIKE PROTEIN A"/>
    <property type="match status" value="1"/>
</dbReference>
<name>A0AAW0SA07_SCYPA</name>
<evidence type="ECO:0000256" key="6">
    <source>
        <dbReference type="SAM" id="MobiDB-lite"/>
    </source>
</evidence>
<comment type="caution">
    <text evidence="10">The sequence shown here is derived from an EMBL/GenBank/DDBJ whole genome shotgun (WGS) entry which is preliminary data.</text>
</comment>
<feature type="transmembrane region" description="Helical" evidence="7">
    <location>
        <begin position="2974"/>
        <end position="2994"/>
    </location>
</feature>
<dbReference type="InterPro" id="IPR017981">
    <property type="entry name" value="GPCR_2-like_7TM"/>
</dbReference>
<evidence type="ECO:0000259" key="8">
    <source>
        <dbReference type="PROSITE" id="PS50261"/>
    </source>
</evidence>
<dbReference type="Gene3D" id="1.20.1070.10">
    <property type="entry name" value="Rhodopsin 7-helix transmembrane proteins"/>
    <property type="match status" value="1"/>
</dbReference>
<feature type="transmembrane region" description="Helical" evidence="7">
    <location>
        <begin position="3045"/>
        <end position="3066"/>
    </location>
</feature>
<feature type="region of interest" description="Disordered" evidence="6">
    <location>
        <begin position="2212"/>
        <end position="2249"/>
    </location>
</feature>
<dbReference type="InterPro" id="IPR000832">
    <property type="entry name" value="GPCR_2_secretin-like"/>
</dbReference>
<dbReference type="GO" id="GO:0016020">
    <property type="term" value="C:membrane"/>
    <property type="evidence" value="ECO:0007669"/>
    <property type="project" value="UniProtKB-SubCell"/>
</dbReference>
<organism evidence="10 11">
    <name type="scientific">Scylla paramamosain</name>
    <name type="common">Mud crab</name>
    <dbReference type="NCBI Taxonomy" id="85552"/>
    <lineage>
        <taxon>Eukaryota</taxon>
        <taxon>Metazoa</taxon>
        <taxon>Ecdysozoa</taxon>
        <taxon>Arthropoda</taxon>
        <taxon>Crustacea</taxon>
        <taxon>Multicrustacea</taxon>
        <taxon>Malacostraca</taxon>
        <taxon>Eumalacostraca</taxon>
        <taxon>Eucarida</taxon>
        <taxon>Decapoda</taxon>
        <taxon>Pleocyemata</taxon>
        <taxon>Brachyura</taxon>
        <taxon>Eubrachyura</taxon>
        <taxon>Portunoidea</taxon>
        <taxon>Portunidae</taxon>
        <taxon>Portuninae</taxon>
        <taxon>Scylla</taxon>
    </lineage>
</organism>
<keyword evidence="5" id="KW-1015">Disulfide bond</keyword>
<evidence type="ECO:0000313" key="11">
    <source>
        <dbReference type="Proteomes" id="UP001487740"/>
    </source>
</evidence>
<evidence type="ECO:0000256" key="4">
    <source>
        <dbReference type="ARBA" id="ARBA00023136"/>
    </source>
</evidence>
<evidence type="ECO:0000256" key="2">
    <source>
        <dbReference type="ARBA" id="ARBA00022692"/>
    </source>
</evidence>
<feature type="region of interest" description="Disordered" evidence="6">
    <location>
        <begin position="1464"/>
        <end position="1653"/>
    </location>
</feature>
<feature type="compositionally biased region" description="Polar residues" evidence="6">
    <location>
        <begin position="1508"/>
        <end position="1574"/>
    </location>
</feature>
<evidence type="ECO:0000256" key="5">
    <source>
        <dbReference type="ARBA" id="ARBA00023157"/>
    </source>
</evidence>
<feature type="transmembrane region" description="Helical" evidence="7">
    <location>
        <begin position="2937"/>
        <end position="2962"/>
    </location>
</feature>
<feature type="compositionally biased region" description="Polar residues" evidence="6">
    <location>
        <begin position="56"/>
        <end position="67"/>
    </location>
</feature>
<feature type="compositionally biased region" description="Low complexity" evidence="6">
    <location>
        <begin position="1589"/>
        <end position="1630"/>
    </location>
</feature>
<feature type="domain" description="G-protein coupled receptors family 2 profile 2" evidence="8">
    <location>
        <begin position="2938"/>
        <end position="3194"/>
    </location>
</feature>
<keyword evidence="4 7" id="KW-0472">Membrane</keyword>
<feature type="domain" description="SMB" evidence="9">
    <location>
        <begin position="554"/>
        <end position="599"/>
    </location>
</feature>
<feature type="region of interest" description="Disordered" evidence="6">
    <location>
        <begin position="53"/>
        <end position="81"/>
    </location>
</feature>
<evidence type="ECO:0000259" key="9">
    <source>
        <dbReference type="PROSITE" id="PS50958"/>
    </source>
</evidence>
<feature type="transmembrane region" description="Helical" evidence="7">
    <location>
        <begin position="3006"/>
        <end position="3024"/>
    </location>
</feature>
<keyword evidence="11" id="KW-1185">Reference proteome</keyword>
<proteinExistence type="predicted"/>
<dbReference type="EMBL" id="JARAKH010006404">
    <property type="protein sequence ID" value="KAK8371834.1"/>
    <property type="molecule type" value="Genomic_DNA"/>
</dbReference>